<keyword evidence="3" id="KW-0804">Transcription</keyword>
<dbReference type="PROSITE" id="PS00041">
    <property type="entry name" value="HTH_ARAC_FAMILY_1"/>
    <property type="match status" value="1"/>
</dbReference>
<dbReference type="EMBL" id="AEVG01000040">
    <property type="protein sequence ID" value="EFX92362.1"/>
    <property type="molecule type" value="Genomic_DNA"/>
</dbReference>
<feature type="domain" description="HTH araC/xylS-type" evidence="4">
    <location>
        <begin position="1"/>
        <end position="74"/>
    </location>
</feature>
<evidence type="ECO:0000256" key="3">
    <source>
        <dbReference type="ARBA" id="ARBA00023163"/>
    </source>
</evidence>
<reference evidence="5 6" key="1">
    <citation type="submission" date="2011-01" db="EMBL/GenBank/DDBJ databases">
        <authorList>
            <person name="Muzny D."/>
            <person name="Qin X."/>
            <person name="Deng J."/>
            <person name="Jiang H."/>
            <person name="Liu Y."/>
            <person name="Qu J."/>
            <person name="Song X.-Z."/>
            <person name="Zhang L."/>
            <person name="Thornton R."/>
            <person name="Coyle M."/>
            <person name="Francisco L."/>
            <person name="Jackson L."/>
            <person name="Javaid M."/>
            <person name="Korchina V."/>
            <person name="Kovar C."/>
            <person name="Mata R."/>
            <person name="Mathew T."/>
            <person name="Ngo R."/>
            <person name="Nguyen L."/>
            <person name="Nguyen N."/>
            <person name="Okwuonu G."/>
            <person name="Ongeri F."/>
            <person name="Pham C."/>
            <person name="Simmons D."/>
            <person name="Wilczek-Boney K."/>
            <person name="Hale W."/>
            <person name="Jakkamsetti A."/>
            <person name="Pham P."/>
            <person name="Ruth R."/>
            <person name="San Lucas F."/>
            <person name="Warren J."/>
            <person name="Zhang J."/>
            <person name="Zhao Z."/>
            <person name="Zhou C."/>
            <person name="Zhu D."/>
            <person name="Lee S."/>
            <person name="Bess C."/>
            <person name="Blankenburg K."/>
            <person name="Forbes L."/>
            <person name="Fu Q."/>
            <person name="Gubbala S."/>
            <person name="Hirani K."/>
            <person name="Jayaseelan J.C."/>
            <person name="Lara F."/>
            <person name="Munidasa M."/>
            <person name="Palculict T."/>
            <person name="Patil S."/>
            <person name="Pu L.-L."/>
            <person name="Saada N."/>
            <person name="Tang L."/>
            <person name="Weissenberger G."/>
            <person name="Zhu Y."/>
            <person name="Hemphill L."/>
            <person name="Shang Y."/>
            <person name="Youmans B."/>
            <person name="Ayvaz T."/>
            <person name="Ross M."/>
            <person name="Santibanez J."/>
            <person name="Aqrawi P."/>
            <person name="Gross S."/>
            <person name="Joshi V."/>
            <person name="Fowler G."/>
            <person name="Nazareth L."/>
            <person name="Reid J."/>
            <person name="Worley K."/>
            <person name="Petrosino J."/>
            <person name="Highlander S."/>
            <person name="Gibbs R."/>
        </authorList>
    </citation>
    <scope>NUCLEOTIDE SEQUENCE [LARGE SCALE GENOMIC DNA]</scope>
    <source>
        <strain evidence="5 6">ATCC 25976</strain>
    </source>
</reference>
<dbReference type="PANTHER" id="PTHR43280">
    <property type="entry name" value="ARAC-FAMILY TRANSCRIPTIONAL REGULATOR"/>
    <property type="match status" value="1"/>
</dbReference>
<comment type="caution">
    <text evidence="5">The sequence shown here is derived from an EMBL/GenBank/DDBJ whole genome shotgun (WGS) entry which is preliminary data.</text>
</comment>
<organism evidence="5 6">
    <name type="scientific">Actinobacillus ureae ATCC 25976</name>
    <dbReference type="NCBI Taxonomy" id="887324"/>
    <lineage>
        <taxon>Bacteria</taxon>
        <taxon>Pseudomonadati</taxon>
        <taxon>Pseudomonadota</taxon>
        <taxon>Gammaproteobacteria</taxon>
        <taxon>Pasteurellales</taxon>
        <taxon>Pasteurellaceae</taxon>
        <taxon>Actinobacillus</taxon>
    </lineage>
</organism>
<dbReference type="PRINTS" id="PR00032">
    <property type="entry name" value="HTHARAC"/>
</dbReference>
<dbReference type="Pfam" id="PF12833">
    <property type="entry name" value="HTH_18"/>
    <property type="match status" value="1"/>
</dbReference>
<dbReference type="InterPro" id="IPR009057">
    <property type="entry name" value="Homeodomain-like_sf"/>
</dbReference>
<dbReference type="Gene3D" id="1.10.10.60">
    <property type="entry name" value="Homeodomain-like"/>
    <property type="match status" value="2"/>
</dbReference>
<dbReference type="GO" id="GO:0043565">
    <property type="term" value="F:sequence-specific DNA binding"/>
    <property type="evidence" value="ECO:0007669"/>
    <property type="project" value="InterPro"/>
</dbReference>
<dbReference type="InterPro" id="IPR018062">
    <property type="entry name" value="HTH_AraC-typ_CS"/>
</dbReference>
<dbReference type="SMART" id="SM00342">
    <property type="entry name" value="HTH_ARAC"/>
    <property type="match status" value="1"/>
</dbReference>
<gene>
    <name evidence="5" type="ORF">HMPREF0027_0572</name>
</gene>
<evidence type="ECO:0000313" key="6">
    <source>
        <dbReference type="Proteomes" id="UP000005467"/>
    </source>
</evidence>
<evidence type="ECO:0000313" key="5">
    <source>
        <dbReference type="EMBL" id="EFX92362.1"/>
    </source>
</evidence>
<dbReference type="PANTHER" id="PTHR43280:SF2">
    <property type="entry name" value="HTH-TYPE TRANSCRIPTIONAL REGULATOR EXSA"/>
    <property type="match status" value="1"/>
</dbReference>
<dbReference type="InterPro" id="IPR020449">
    <property type="entry name" value="Tscrpt_reg_AraC-type_HTH"/>
</dbReference>
<protein>
    <submittedName>
        <fullName evidence="5">Transcriptional regulator, AraC family</fullName>
    </submittedName>
</protein>
<dbReference type="PROSITE" id="PS01124">
    <property type="entry name" value="HTH_ARAC_FAMILY_2"/>
    <property type="match status" value="1"/>
</dbReference>
<dbReference type="AlphaFoldDB" id="E8KFF5"/>
<dbReference type="SUPFAM" id="SSF46689">
    <property type="entry name" value="Homeodomain-like"/>
    <property type="match status" value="1"/>
</dbReference>
<accession>E8KFF5</accession>
<keyword evidence="2" id="KW-0238">DNA-binding</keyword>
<dbReference type="HOGENOM" id="CLU_000445_81_18_6"/>
<evidence type="ECO:0000259" key="4">
    <source>
        <dbReference type="PROSITE" id="PS01124"/>
    </source>
</evidence>
<dbReference type="Proteomes" id="UP000005467">
    <property type="component" value="Unassembled WGS sequence"/>
</dbReference>
<name>E8KFF5_9PAST</name>
<keyword evidence="6" id="KW-1185">Reference proteome</keyword>
<evidence type="ECO:0000256" key="1">
    <source>
        <dbReference type="ARBA" id="ARBA00023015"/>
    </source>
</evidence>
<sequence length="79" mass="9448">MSRSTFTRHFRKATGQSFAQWLIDTRLQRGRELLEITQLSIEQIAEQIGFQSAVSFRQHFKQRFQVSPNEWRKTFGEWG</sequence>
<evidence type="ECO:0000256" key="2">
    <source>
        <dbReference type="ARBA" id="ARBA00023125"/>
    </source>
</evidence>
<dbReference type="GO" id="GO:0003700">
    <property type="term" value="F:DNA-binding transcription factor activity"/>
    <property type="evidence" value="ECO:0007669"/>
    <property type="project" value="InterPro"/>
</dbReference>
<keyword evidence="1" id="KW-0805">Transcription regulation</keyword>
<proteinExistence type="predicted"/>
<dbReference type="InterPro" id="IPR018060">
    <property type="entry name" value="HTH_AraC"/>
</dbReference>